<feature type="signal peptide" evidence="2">
    <location>
        <begin position="1"/>
        <end position="19"/>
    </location>
</feature>
<keyword evidence="2" id="KW-0732">Signal</keyword>
<evidence type="ECO:0000256" key="2">
    <source>
        <dbReference type="SAM" id="SignalP"/>
    </source>
</evidence>
<proteinExistence type="predicted"/>
<accession>A0A1X7TXM1</accession>
<sequence>MVKGAGILILLLCASYVIGEGTKDSNNIEQQDSHTKDESAAEDMSYFKEDDSGEHDDDTTNEETDDQTTDEDLSAIDEDDTEESNSDGNDHEQESQAASTCTYQWVTYTVIKSIPVYGNITYRRCVYRREPYTCMIYKRTRYRTYAKYCNPCTGVCRRRYYTYIHKLMRSTCYRSACRYPRRLYQYRYVIRYRYRRVRQRKYLCV</sequence>
<evidence type="ECO:0000313" key="3">
    <source>
        <dbReference type="EnsemblMetazoa" id="Aqu2.1.20216_001"/>
    </source>
</evidence>
<evidence type="ECO:0008006" key="4">
    <source>
        <dbReference type="Google" id="ProtNLM"/>
    </source>
</evidence>
<dbReference type="AlphaFoldDB" id="A0A1X7TXM1"/>
<dbReference type="InParanoid" id="A0A1X7TXM1"/>
<name>A0A1X7TXM1_AMPQE</name>
<feature type="region of interest" description="Disordered" evidence="1">
    <location>
        <begin position="23"/>
        <end position="96"/>
    </location>
</feature>
<feature type="compositionally biased region" description="Acidic residues" evidence="1">
    <location>
        <begin position="51"/>
        <end position="85"/>
    </location>
</feature>
<reference evidence="3" key="1">
    <citation type="submission" date="2017-05" db="UniProtKB">
        <authorList>
            <consortium name="EnsemblMetazoa"/>
        </authorList>
    </citation>
    <scope>IDENTIFICATION</scope>
</reference>
<evidence type="ECO:0000256" key="1">
    <source>
        <dbReference type="SAM" id="MobiDB-lite"/>
    </source>
</evidence>
<organism evidence="3">
    <name type="scientific">Amphimedon queenslandica</name>
    <name type="common">Sponge</name>
    <dbReference type="NCBI Taxonomy" id="400682"/>
    <lineage>
        <taxon>Eukaryota</taxon>
        <taxon>Metazoa</taxon>
        <taxon>Porifera</taxon>
        <taxon>Demospongiae</taxon>
        <taxon>Heteroscleromorpha</taxon>
        <taxon>Haplosclerida</taxon>
        <taxon>Niphatidae</taxon>
        <taxon>Amphimedon</taxon>
    </lineage>
</organism>
<feature type="chain" id="PRO_5012846944" description="ShKT domain-containing protein" evidence="2">
    <location>
        <begin position="20"/>
        <end position="205"/>
    </location>
</feature>
<dbReference type="EnsemblMetazoa" id="Aqu2.1.20216_001">
    <property type="protein sequence ID" value="Aqu2.1.20216_001"/>
    <property type="gene ID" value="Aqu2.1.20216"/>
</dbReference>
<feature type="compositionally biased region" description="Basic and acidic residues" evidence="1">
    <location>
        <begin position="31"/>
        <end position="50"/>
    </location>
</feature>
<protein>
    <recommendedName>
        <fullName evidence="4">ShKT domain-containing protein</fullName>
    </recommendedName>
</protein>